<proteinExistence type="predicted"/>
<gene>
    <name evidence="2" type="ORF">CU098_007344</name>
    <name evidence="3" type="ORF">CU098_013615</name>
</gene>
<dbReference type="EMBL" id="PJQM01000999">
    <property type="protein sequence ID" value="RCI03490.1"/>
    <property type="molecule type" value="Genomic_DNA"/>
</dbReference>
<reference evidence="2 4" key="1">
    <citation type="journal article" date="2018" name="G3 (Bethesda)">
        <title>Phylogenetic and Phylogenomic Definition of Rhizopus Species.</title>
        <authorList>
            <person name="Gryganskyi A.P."/>
            <person name="Golan J."/>
            <person name="Dolatabadi S."/>
            <person name="Mondo S."/>
            <person name="Robb S."/>
            <person name="Idnurm A."/>
            <person name="Muszewska A."/>
            <person name="Steczkiewicz K."/>
            <person name="Masonjones S."/>
            <person name="Liao H.L."/>
            <person name="Gajdeczka M.T."/>
            <person name="Anike F."/>
            <person name="Vuek A."/>
            <person name="Anishchenko I.M."/>
            <person name="Voigt K."/>
            <person name="de Hoog G.S."/>
            <person name="Smith M.E."/>
            <person name="Heitman J."/>
            <person name="Vilgalys R."/>
            <person name="Stajich J.E."/>
        </authorList>
    </citation>
    <scope>NUCLEOTIDE SEQUENCE [LARGE SCALE GENOMIC DNA]</scope>
    <source>
        <strain evidence="2 4">LSU 92-RS-03</strain>
    </source>
</reference>
<dbReference type="Proteomes" id="UP000253551">
    <property type="component" value="Unassembled WGS sequence"/>
</dbReference>
<evidence type="ECO:0000313" key="2">
    <source>
        <dbReference type="EMBL" id="RCI03490.1"/>
    </source>
</evidence>
<sequence length="245" mass="27635">MDSSTAFYHEDGRGNIYDEEGNDATTFNEAPSFRLKKLTDLKKLVKNNTYLELQSIEEVDVEMKEPAAKKERETEYNVYTEKDRLLYLHFVFQKGMKHKKAAEAANVNQHTARKWKQKYSQNPEEYVPHKLTNLVSSRPVNESGFDTNMTRGRAWSAIGKPAIVETPSGRAVSHTVLGAISSAGVVNVSMREPGNIKRRKVVGATKRKTPGDKLSVSSGTTGSHYMHYIYISPPDWTFAQFAPMD</sequence>
<evidence type="ECO:0000256" key="1">
    <source>
        <dbReference type="SAM" id="MobiDB-lite"/>
    </source>
</evidence>
<feature type="region of interest" description="Disordered" evidence="1">
    <location>
        <begin position="1"/>
        <end position="25"/>
    </location>
</feature>
<dbReference type="AlphaFoldDB" id="A0A367KMZ1"/>
<name>A0A367KMZ1_RHIST</name>
<comment type="caution">
    <text evidence="2">The sequence shown here is derived from an EMBL/GenBank/DDBJ whole genome shotgun (WGS) entry which is preliminary data.</text>
</comment>
<evidence type="ECO:0000313" key="3">
    <source>
        <dbReference type="EMBL" id="RCI06106.1"/>
    </source>
</evidence>
<keyword evidence="4" id="KW-1185">Reference proteome</keyword>
<dbReference type="OrthoDB" id="2270846at2759"/>
<protein>
    <submittedName>
        <fullName evidence="2">Uncharacterized protein</fullName>
    </submittedName>
</protein>
<organism evidence="2 4">
    <name type="scientific">Rhizopus stolonifer</name>
    <name type="common">Rhizopus nigricans</name>
    <dbReference type="NCBI Taxonomy" id="4846"/>
    <lineage>
        <taxon>Eukaryota</taxon>
        <taxon>Fungi</taxon>
        <taxon>Fungi incertae sedis</taxon>
        <taxon>Mucoromycota</taxon>
        <taxon>Mucoromycotina</taxon>
        <taxon>Mucoromycetes</taxon>
        <taxon>Mucorales</taxon>
        <taxon>Mucorineae</taxon>
        <taxon>Rhizopodaceae</taxon>
        <taxon>Rhizopus</taxon>
    </lineage>
</organism>
<accession>A0A367KMZ1</accession>
<dbReference type="EMBL" id="PJQM01000230">
    <property type="protein sequence ID" value="RCI06106.1"/>
    <property type="molecule type" value="Genomic_DNA"/>
</dbReference>
<evidence type="ECO:0000313" key="4">
    <source>
        <dbReference type="Proteomes" id="UP000253551"/>
    </source>
</evidence>